<dbReference type="Proteomes" id="UP000199385">
    <property type="component" value="Chromosome I"/>
</dbReference>
<evidence type="ECO:0000313" key="2">
    <source>
        <dbReference type="Proteomes" id="UP000199385"/>
    </source>
</evidence>
<name>A0A1A8ZAG5_9ACTN</name>
<protein>
    <submittedName>
        <fullName evidence="1">Uncharacterized protein</fullName>
    </submittedName>
</protein>
<sequence>MDSNPRWTEWRRAKRLLLVEDIQGNDRCNWLVLREPVFIRAGERYRTEPDGLTIEHGDGSRTTCPGGWETRLYSWTLNGDQDVGQ</sequence>
<proteinExistence type="predicted"/>
<dbReference type="EMBL" id="LT594323">
    <property type="protein sequence ID" value="SBT40821.1"/>
    <property type="molecule type" value="Genomic_DNA"/>
</dbReference>
<keyword evidence="2" id="KW-1185">Reference proteome</keyword>
<reference evidence="2" key="1">
    <citation type="submission" date="2016-06" db="EMBL/GenBank/DDBJ databases">
        <authorList>
            <person name="Varghese N."/>
            <person name="Submissions Spin"/>
        </authorList>
    </citation>
    <scope>NUCLEOTIDE SEQUENCE [LARGE SCALE GENOMIC DNA]</scope>
    <source>
        <strain evidence="2">DSM 44815</strain>
    </source>
</reference>
<dbReference type="AlphaFoldDB" id="A0A1A8ZAG5"/>
<organism evidence="1 2">
    <name type="scientific">Micromonospora auratinigra</name>
    <dbReference type="NCBI Taxonomy" id="261654"/>
    <lineage>
        <taxon>Bacteria</taxon>
        <taxon>Bacillati</taxon>
        <taxon>Actinomycetota</taxon>
        <taxon>Actinomycetes</taxon>
        <taxon>Micromonosporales</taxon>
        <taxon>Micromonosporaceae</taxon>
        <taxon>Micromonospora</taxon>
    </lineage>
</organism>
<dbReference type="PATRIC" id="fig|261654.4.peg.1430"/>
<dbReference type="RefSeq" id="WP_091659375.1">
    <property type="nucleotide sequence ID" value="NZ_LT594323.1"/>
</dbReference>
<evidence type="ECO:0000313" key="1">
    <source>
        <dbReference type="EMBL" id="SBT40821.1"/>
    </source>
</evidence>
<gene>
    <name evidence="1" type="ORF">GA0070611_1402</name>
</gene>
<accession>A0A1A8ZAG5</accession>